<evidence type="ECO:0000256" key="8">
    <source>
        <dbReference type="HAMAP-Rule" id="MF_00159"/>
    </source>
</evidence>
<comment type="pathway">
    <text evidence="8">Isoprenoid biosynthesis; isopentenyl diphosphate biosynthesis via DXP pathway; isopentenyl diphosphate from 1-deoxy-D-xylulose 5-phosphate: step 5/6.</text>
</comment>
<gene>
    <name evidence="8 11" type="primary">ispG</name>
    <name evidence="11" type="ORF">KL86DYS1_11676</name>
</gene>
<protein>
    <recommendedName>
        <fullName evidence="8">4-hydroxy-3-methylbut-2-en-1-yl diphosphate synthase (flavodoxin)</fullName>
        <ecNumber evidence="8">1.17.7.3</ecNumber>
    </recommendedName>
    <alternativeName>
        <fullName evidence="8">1-hydroxy-2-methyl-2-(E)-butenyl 4-diphosphate synthase</fullName>
    </alternativeName>
</protein>
<keyword evidence="2 8" id="KW-0479">Metal-binding</keyword>
<dbReference type="EMBL" id="FLUM01000001">
    <property type="protein sequence ID" value="SBV96547.1"/>
    <property type="molecule type" value="Genomic_DNA"/>
</dbReference>
<keyword evidence="6 8" id="KW-0414">Isoprene biosynthesis</keyword>
<feature type="domain" description="IspG TIM-barrel" evidence="9">
    <location>
        <begin position="13"/>
        <end position="281"/>
    </location>
</feature>
<feature type="binding site" evidence="8">
    <location>
        <position position="562"/>
    </location>
    <ligand>
        <name>[4Fe-4S] cluster</name>
        <dbReference type="ChEBI" id="CHEBI:49883"/>
    </ligand>
</feature>
<dbReference type="GO" id="GO:0051539">
    <property type="term" value="F:4 iron, 4 sulfur cluster binding"/>
    <property type="evidence" value="ECO:0007669"/>
    <property type="project" value="UniProtKB-UniRule"/>
</dbReference>
<dbReference type="RefSeq" id="WP_296939873.1">
    <property type="nucleotide sequence ID" value="NZ_LT599032.1"/>
</dbReference>
<dbReference type="InterPro" id="IPR045854">
    <property type="entry name" value="NO2/SO3_Rdtase_4Fe4S_sf"/>
</dbReference>
<evidence type="ECO:0000313" key="11">
    <source>
        <dbReference type="EMBL" id="SBV96547.1"/>
    </source>
</evidence>
<dbReference type="FunFam" id="3.20.20.20:FF:000005">
    <property type="entry name" value="4-hydroxy-3-methylbut-2-en-1-yl diphosphate synthase (flavodoxin)"/>
    <property type="match status" value="1"/>
</dbReference>
<evidence type="ECO:0000259" key="9">
    <source>
        <dbReference type="Pfam" id="PF04551"/>
    </source>
</evidence>
<keyword evidence="1 8" id="KW-0004">4Fe-4S</keyword>
<feature type="binding site" evidence="8">
    <location>
        <position position="521"/>
    </location>
    <ligand>
        <name>[4Fe-4S] cluster</name>
        <dbReference type="ChEBI" id="CHEBI:49883"/>
    </ligand>
</feature>
<evidence type="ECO:0000256" key="3">
    <source>
        <dbReference type="ARBA" id="ARBA00023002"/>
    </source>
</evidence>
<proteinExistence type="inferred from homology"/>
<dbReference type="AlphaFoldDB" id="A0A212JAS2"/>
<dbReference type="GO" id="GO:0005506">
    <property type="term" value="F:iron ion binding"/>
    <property type="evidence" value="ECO:0007669"/>
    <property type="project" value="InterPro"/>
</dbReference>
<dbReference type="InterPro" id="IPR017178">
    <property type="entry name" value="IspG_atypical"/>
</dbReference>
<dbReference type="NCBIfam" id="NF002534">
    <property type="entry name" value="PRK02048.1"/>
    <property type="match status" value="1"/>
</dbReference>
<comment type="catalytic activity">
    <reaction evidence="7">
        <text>(2E)-4-hydroxy-3-methylbut-2-enyl diphosphate + 2 oxidized [2Fe-2S]-[ferredoxin] + H2O = 2-C-methyl-D-erythritol 2,4-cyclic diphosphate + 2 reduced [2Fe-2S]-[ferredoxin] + H(+)</text>
        <dbReference type="Rhea" id="RHEA:26119"/>
        <dbReference type="Rhea" id="RHEA-COMP:10000"/>
        <dbReference type="Rhea" id="RHEA-COMP:10001"/>
        <dbReference type="ChEBI" id="CHEBI:15377"/>
        <dbReference type="ChEBI" id="CHEBI:15378"/>
        <dbReference type="ChEBI" id="CHEBI:33737"/>
        <dbReference type="ChEBI" id="CHEBI:33738"/>
        <dbReference type="ChEBI" id="CHEBI:58483"/>
        <dbReference type="ChEBI" id="CHEBI:128753"/>
        <dbReference type="EC" id="1.17.7.1"/>
    </reaction>
</comment>
<feature type="binding site" evidence="8">
    <location>
        <position position="524"/>
    </location>
    <ligand>
        <name>[4Fe-4S] cluster</name>
        <dbReference type="ChEBI" id="CHEBI:49883"/>
    </ligand>
</feature>
<dbReference type="SUPFAM" id="SSF51717">
    <property type="entry name" value="Dihydropteroate synthetase-like"/>
    <property type="match status" value="1"/>
</dbReference>
<dbReference type="GO" id="GO:0019288">
    <property type="term" value="P:isopentenyl diphosphate biosynthetic process, methylerythritol 4-phosphate pathway"/>
    <property type="evidence" value="ECO:0007669"/>
    <property type="project" value="UniProtKB-UniRule"/>
</dbReference>
<comment type="cofactor">
    <cofactor evidence="8">
        <name>[4Fe-4S] cluster</name>
        <dbReference type="ChEBI" id="CHEBI:49883"/>
    </cofactor>
    <text evidence="8">Binds 1 [4Fe-4S] cluster.</text>
</comment>
<dbReference type="Pfam" id="PF04551">
    <property type="entry name" value="GcpE"/>
    <property type="match status" value="1"/>
</dbReference>
<feature type="binding site" evidence="8">
    <location>
        <position position="555"/>
    </location>
    <ligand>
        <name>[4Fe-4S] cluster</name>
        <dbReference type="ChEBI" id="CHEBI:49883"/>
    </ligand>
</feature>
<evidence type="ECO:0000256" key="5">
    <source>
        <dbReference type="ARBA" id="ARBA00023014"/>
    </source>
</evidence>
<accession>A0A212JAS2</accession>
<dbReference type="UniPathway" id="UPA00056">
    <property type="reaction ID" value="UER00096"/>
</dbReference>
<keyword evidence="4 8" id="KW-0408">Iron</keyword>
<keyword evidence="5 8" id="KW-0411">Iron-sulfur</keyword>
<comment type="catalytic activity">
    <reaction evidence="8">
        <text>(2E)-4-hydroxy-3-methylbut-2-enyl diphosphate + oxidized [flavodoxin] + H2O + 2 H(+) = 2-C-methyl-D-erythritol 2,4-cyclic diphosphate + reduced [flavodoxin]</text>
        <dbReference type="Rhea" id="RHEA:43604"/>
        <dbReference type="Rhea" id="RHEA-COMP:10622"/>
        <dbReference type="Rhea" id="RHEA-COMP:10623"/>
        <dbReference type="ChEBI" id="CHEBI:15377"/>
        <dbReference type="ChEBI" id="CHEBI:15378"/>
        <dbReference type="ChEBI" id="CHEBI:57618"/>
        <dbReference type="ChEBI" id="CHEBI:58210"/>
        <dbReference type="ChEBI" id="CHEBI:58483"/>
        <dbReference type="ChEBI" id="CHEBI:128753"/>
        <dbReference type="EC" id="1.17.7.3"/>
    </reaction>
</comment>
<evidence type="ECO:0000256" key="2">
    <source>
        <dbReference type="ARBA" id="ARBA00022723"/>
    </source>
</evidence>
<reference evidence="11" key="1">
    <citation type="submission" date="2016-04" db="EMBL/GenBank/DDBJ databases">
        <authorList>
            <person name="Evans L.H."/>
            <person name="Alamgir A."/>
            <person name="Owens N."/>
            <person name="Weber N.D."/>
            <person name="Virtaneva K."/>
            <person name="Barbian K."/>
            <person name="Babar A."/>
            <person name="Rosenke K."/>
        </authorList>
    </citation>
    <scope>NUCLEOTIDE SEQUENCE</scope>
    <source>
        <strain evidence="11">86-1</strain>
    </source>
</reference>
<evidence type="ECO:0000256" key="4">
    <source>
        <dbReference type="ARBA" id="ARBA00023004"/>
    </source>
</evidence>
<dbReference type="SUPFAM" id="SSF56014">
    <property type="entry name" value="Nitrite and sulphite reductase 4Fe-4S domain-like"/>
    <property type="match status" value="1"/>
</dbReference>
<evidence type="ECO:0000256" key="6">
    <source>
        <dbReference type="ARBA" id="ARBA00023229"/>
    </source>
</evidence>
<dbReference type="InterPro" id="IPR004588">
    <property type="entry name" value="IspG_bac-typ"/>
</dbReference>
<comment type="similarity">
    <text evidence="8">Belongs to the IspG family.</text>
</comment>
<dbReference type="HAMAP" id="MF_00159">
    <property type="entry name" value="IspG"/>
    <property type="match status" value="1"/>
</dbReference>
<dbReference type="NCBIfam" id="TIGR00612">
    <property type="entry name" value="ispG_gcpE"/>
    <property type="match status" value="1"/>
</dbReference>
<evidence type="ECO:0000256" key="7">
    <source>
        <dbReference type="ARBA" id="ARBA00051119"/>
    </source>
</evidence>
<dbReference type="EC" id="1.17.7.3" evidence="8"/>
<dbReference type="Pfam" id="PF26540">
    <property type="entry name" value="GcpE_C"/>
    <property type="match status" value="1"/>
</dbReference>
<sequence length="615" mass="68454">MNYFNYKRRLSSETRIGDTPLGGSNPVRIQSMTNTNTNDTEASTEQVIRIVKAGADYVRLTAQGVREAENLRNIKDAVRAQGYITPLIADIHFNPRAAEAAARIVEKVRINPGNFVDRVKTFETFEYTDEEYAQEIEKIRAKLIPLLNICKEHKTAIRIGVNHGSLSDRIMSRYGDTPEGMVESCMEFLHICIAEEFRDIVISMKTSNTVVMSKAVRLLIARMEKEGLNFPLHLGVTEAGDGEDGRIKSAVGIGSLLSDGIGDTIRVSLSEDPEYEVPVAQKLVAYIKQKENHPEIIAKACDKFSPFSTDRRETYTVGNIGGDNLPVVISDRSEGNFEFNVHFLPDYLYVGKELPLGAPRAIPSIIDLDGWKGEKNTYPLFGKSNWEKIRGNDAAIKFLRLSYPELDDNIITLLKADKSIAIILSTNHINGVGEQRAFIHTLMNNDCDTPVIPNRRYEENETEDLQIKAAADFGTLYLDGFGNGIMLENQGSISLKNIDAYMFGILQASRIRTSKTEYISCPSCGRTLFDLQTTVALVKGATSHLKHLKIGVMGCIVNGPGEMADADYGYVGAEKGKISLYKKKHLIEKNIASEEAVERLVQLIKDNGDWMEPEN</sequence>
<dbReference type="PANTHER" id="PTHR30454">
    <property type="entry name" value="4-HYDROXY-3-METHYLBUT-2-EN-1-YL DIPHOSPHATE SYNTHASE"/>
    <property type="match status" value="1"/>
</dbReference>
<feature type="domain" description="IspG C-terminal" evidence="10">
    <location>
        <begin position="517"/>
        <end position="605"/>
    </location>
</feature>
<name>A0A212JAS2_9BACT</name>
<dbReference type="PANTHER" id="PTHR30454:SF0">
    <property type="entry name" value="4-HYDROXY-3-METHYLBUT-2-EN-1-YL DIPHOSPHATE SYNTHASE (FERREDOXIN), CHLOROPLASTIC"/>
    <property type="match status" value="1"/>
</dbReference>
<organism evidence="11">
    <name type="scientific">uncultured Dysgonomonas sp</name>
    <dbReference type="NCBI Taxonomy" id="206096"/>
    <lineage>
        <taxon>Bacteria</taxon>
        <taxon>Pseudomonadati</taxon>
        <taxon>Bacteroidota</taxon>
        <taxon>Bacteroidia</taxon>
        <taxon>Bacteroidales</taxon>
        <taxon>Dysgonomonadaceae</taxon>
        <taxon>Dysgonomonas</taxon>
        <taxon>environmental samples</taxon>
    </lineage>
</organism>
<dbReference type="PIRSF" id="PIRSF037336">
    <property type="entry name" value="IspG_like"/>
    <property type="match status" value="1"/>
</dbReference>
<dbReference type="InterPro" id="IPR011005">
    <property type="entry name" value="Dihydropteroate_synth-like_sf"/>
</dbReference>
<comment type="function">
    <text evidence="8">Converts 2C-methyl-D-erythritol 2,4-cyclodiphosphate (ME-2,4cPP) into 1-hydroxy-2-methyl-2-(E)-butenyl 4-diphosphate.</text>
</comment>
<dbReference type="GO" id="GO:0016114">
    <property type="term" value="P:terpenoid biosynthetic process"/>
    <property type="evidence" value="ECO:0007669"/>
    <property type="project" value="InterPro"/>
</dbReference>
<evidence type="ECO:0000259" key="10">
    <source>
        <dbReference type="Pfam" id="PF26540"/>
    </source>
</evidence>
<dbReference type="Gene3D" id="3.30.413.10">
    <property type="entry name" value="Sulfite Reductase Hemoprotein, domain 1"/>
    <property type="match status" value="1"/>
</dbReference>
<dbReference type="GO" id="GO:0141197">
    <property type="term" value="F:4-hydroxy-3-methylbut-2-enyl-diphosphate synthase activity (flavodoxin)"/>
    <property type="evidence" value="ECO:0007669"/>
    <property type="project" value="UniProtKB-EC"/>
</dbReference>
<dbReference type="InterPro" id="IPR058578">
    <property type="entry name" value="IspG_TIM"/>
</dbReference>
<keyword evidence="3 8" id="KW-0560">Oxidoreductase</keyword>
<evidence type="ECO:0000256" key="1">
    <source>
        <dbReference type="ARBA" id="ARBA00022485"/>
    </source>
</evidence>
<dbReference type="FunFam" id="3.30.413.10:FF:000006">
    <property type="entry name" value="4-hydroxy-3-methylbut-2-en-1-yl diphosphate synthase (flavodoxin)"/>
    <property type="match status" value="1"/>
</dbReference>
<dbReference type="InterPro" id="IPR058579">
    <property type="entry name" value="IspG_C"/>
</dbReference>
<dbReference type="Gene3D" id="3.20.20.20">
    <property type="entry name" value="Dihydropteroate synthase-like"/>
    <property type="match status" value="1"/>
</dbReference>
<dbReference type="GO" id="GO:0046429">
    <property type="term" value="F:4-hydroxy-3-methylbut-2-en-1-yl diphosphate synthase activity (ferredoxin)"/>
    <property type="evidence" value="ECO:0007669"/>
    <property type="project" value="UniProtKB-UniRule"/>
</dbReference>